<dbReference type="GO" id="GO:0005886">
    <property type="term" value="C:plasma membrane"/>
    <property type="evidence" value="ECO:0007669"/>
    <property type="project" value="UniProtKB-SubCell"/>
</dbReference>
<proteinExistence type="predicted"/>
<dbReference type="PANTHER" id="PTHR36115">
    <property type="entry name" value="PROLINE-RICH ANTIGEN HOMOLOG-RELATED"/>
    <property type="match status" value="1"/>
</dbReference>
<name>A0AA90SDC0_9GAMM</name>
<protein>
    <submittedName>
        <fullName evidence="8">RDD family protein</fullName>
    </submittedName>
</protein>
<organism evidence="8 9">
    <name type="scientific">Candidatus Endonucleibacter bathymodioli</name>
    <dbReference type="NCBI Taxonomy" id="539814"/>
    <lineage>
        <taxon>Bacteria</taxon>
        <taxon>Pseudomonadati</taxon>
        <taxon>Pseudomonadota</taxon>
        <taxon>Gammaproteobacteria</taxon>
        <taxon>Oceanospirillales</taxon>
        <taxon>Endozoicomonadaceae</taxon>
        <taxon>Candidatus Endonucleibacter</taxon>
    </lineage>
</organism>
<keyword evidence="5 6" id="KW-0472">Membrane</keyword>
<keyword evidence="9" id="KW-1185">Reference proteome</keyword>
<feature type="transmembrane region" description="Helical" evidence="6">
    <location>
        <begin position="66"/>
        <end position="84"/>
    </location>
</feature>
<evidence type="ECO:0000256" key="5">
    <source>
        <dbReference type="ARBA" id="ARBA00023136"/>
    </source>
</evidence>
<dbReference type="AlphaFoldDB" id="A0AA90SDC0"/>
<feature type="transmembrane region" description="Helical" evidence="6">
    <location>
        <begin position="114"/>
        <end position="133"/>
    </location>
</feature>
<evidence type="ECO:0000259" key="7">
    <source>
        <dbReference type="Pfam" id="PF06271"/>
    </source>
</evidence>
<feature type="domain" description="RDD" evidence="7">
    <location>
        <begin position="13"/>
        <end position="149"/>
    </location>
</feature>
<evidence type="ECO:0000256" key="1">
    <source>
        <dbReference type="ARBA" id="ARBA00004651"/>
    </source>
</evidence>
<dbReference type="PANTHER" id="PTHR36115:SF10">
    <property type="entry name" value="RDD DOMAIN-CONTAINING PROTEIN"/>
    <property type="match status" value="1"/>
</dbReference>
<sequence>MTSNAQSMPSLPAPLWRRLAAMAYDALLVIAIMIAVGFVNLGIQMAIYGASQLRKMTDQGYTLDNLFLYLTAIVVMLAFFGICWRKKGQTPGMLAWRIYIINENQQPITLTQTIIRCLVAIPAIIFGLLGVIWMKIDSEQKSWQDKMSGTRTVLFYSSIPIVGGVSSRQTKLRKLTSRK</sequence>
<gene>
    <name evidence="8" type="ORF">QS748_07965</name>
</gene>
<keyword evidence="3 6" id="KW-0812">Transmembrane</keyword>
<dbReference type="EMBL" id="JASXSV010000010">
    <property type="protein sequence ID" value="MDP0589122.1"/>
    <property type="molecule type" value="Genomic_DNA"/>
</dbReference>
<dbReference type="InterPro" id="IPR010432">
    <property type="entry name" value="RDD"/>
</dbReference>
<evidence type="ECO:0000256" key="6">
    <source>
        <dbReference type="SAM" id="Phobius"/>
    </source>
</evidence>
<evidence type="ECO:0000256" key="3">
    <source>
        <dbReference type="ARBA" id="ARBA00022692"/>
    </source>
</evidence>
<evidence type="ECO:0000313" key="8">
    <source>
        <dbReference type="EMBL" id="MDP0589122.1"/>
    </source>
</evidence>
<dbReference type="InterPro" id="IPR051791">
    <property type="entry name" value="Pra-immunoreactive"/>
</dbReference>
<evidence type="ECO:0000256" key="4">
    <source>
        <dbReference type="ARBA" id="ARBA00022989"/>
    </source>
</evidence>
<comment type="caution">
    <text evidence="8">The sequence shown here is derived from an EMBL/GenBank/DDBJ whole genome shotgun (WGS) entry which is preliminary data.</text>
</comment>
<reference evidence="8 9" key="1">
    <citation type="journal article" date="2023" name="bioRxiv">
        <title>An intranuclear bacterial parasite of deep-sea mussels expresses apoptosis inhibitors acquired from its host.</title>
        <authorList>
            <person name="Gonzalez Porras M.A."/>
            <person name="Assie A."/>
            <person name="Tietjen M."/>
            <person name="Violette M."/>
            <person name="Kleiner M."/>
            <person name="Gruber-Vodicka H."/>
            <person name="Dubilier N."/>
            <person name="Leisch N."/>
        </authorList>
    </citation>
    <scope>NUCLEOTIDE SEQUENCE [LARGE SCALE GENOMIC DNA]</scope>
    <source>
        <strain evidence="8">IAP13</strain>
    </source>
</reference>
<evidence type="ECO:0000256" key="2">
    <source>
        <dbReference type="ARBA" id="ARBA00022475"/>
    </source>
</evidence>
<feature type="transmembrane region" description="Helical" evidence="6">
    <location>
        <begin position="21"/>
        <end position="46"/>
    </location>
</feature>
<feature type="transmembrane region" description="Helical" evidence="6">
    <location>
        <begin position="153"/>
        <end position="170"/>
    </location>
</feature>
<accession>A0AA90SDC0</accession>
<keyword evidence="2" id="KW-1003">Cell membrane</keyword>
<dbReference type="Proteomes" id="UP001178148">
    <property type="component" value="Unassembled WGS sequence"/>
</dbReference>
<keyword evidence="4 6" id="KW-1133">Transmembrane helix</keyword>
<comment type="subcellular location">
    <subcellularLocation>
        <location evidence="1">Cell membrane</location>
        <topology evidence="1">Multi-pass membrane protein</topology>
    </subcellularLocation>
</comment>
<evidence type="ECO:0000313" key="9">
    <source>
        <dbReference type="Proteomes" id="UP001178148"/>
    </source>
</evidence>
<dbReference type="Pfam" id="PF06271">
    <property type="entry name" value="RDD"/>
    <property type="match status" value="1"/>
</dbReference>